<feature type="non-terminal residue" evidence="1">
    <location>
        <position position="108"/>
    </location>
</feature>
<dbReference type="PANTHER" id="PTHR33116:SF86">
    <property type="entry name" value="REVERSE TRANSCRIPTASE DOMAIN-CONTAINING PROTEIN"/>
    <property type="match status" value="1"/>
</dbReference>
<keyword evidence="1" id="KW-0548">Nucleotidyltransferase</keyword>
<dbReference type="GO" id="GO:0003964">
    <property type="term" value="F:RNA-directed DNA polymerase activity"/>
    <property type="evidence" value="ECO:0007669"/>
    <property type="project" value="UniProtKB-KW"/>
</dbReference>
<dbReference type="Proteomes" id="UP000265520">
    <property type="component" value="Unassembled WGS sequence"/>
</dbReference>
<dbReference type="EMBL" id="LXQA010053536">
    <property type="protein sequence ID" value="MCI03874.1"/>
    <property type="molecule type" value="Genomic_DNA"/>
</dbReference>
<gene>
    <name evidence="1" type="ORF">A2U01_0024915</name>
</gene>
<dbReference type="PANTHER" id="PTHR33116">
    <property type="entry name" value="REVERSE TRANSCRIPTASE ZINC-BINDING DOMAIN-CONTAINING PROTEIN-RELATED-RELATED"/>
    <property type="match status" value="1"/>
</dbReference>
<evidence type="ECO:0000313" key="2">
    <source>
        <dbReference type="Proteomes" id="UP000265520"/>
    </source>
</evidence>
<dbReference type="AlphaFoldDB" id="A0A392NWP5"/>
<proteinExistence type="predicted"/>
<organism evidence="1 2">
    <name type="scientific">Trifolium medium</name>
    <dbReference type="NCBI Taxonomy" id="97028"/>
    <lineage>
        <taxon>Eukaryota</taxon>
        <taxon>Viridiplantae</taxon>
        <taxon>Streptophyta</taxon>
        <taxon>Embryophyta</taxon>
        <taxon>Tracheophyta</taxon>
        <taxon>Spermatophyta</taxon>
        <taxon>Magnoliopsida</taxon>
        <taxon>eudicotyledons</taxon>
        <taxon>Gunneridae</taxon>
        <taxon>Pentapetalae</taxon>
        <taxon>rosids</taxon>
        <taxon>fabids</taxon>
        <taxon>Fabales</taxon>
        <taxon>Fabaceae</taxon>
        <taxon>Papilionoideae</taxon>
        <taxon>50 kb inversion clade</taxon>
        <taxon>NPAAA clade</taxon>
        <taxon>Hologalegina</taxon>
        <taxon>IRL clade</taxon>
        <taxon>Trifolieae</taxon>
        <taxon>Trifolium</taxon>
    </lineage>
</organism>
<keyword evidence="2" id="KW-1185">Reference proteome</keyword>
<keyword evidence="1" id="KW-0695">RNA-directed DNA polymerase</keyword>
<name>A0A392NWP5_9FABA</name>
<sequence length="108" mass="12913">MSWRPESILGYHPWWEEVRKRPSHSSKTVWKKINSWRSRSLSKADKEIMIKSVLQAIPSYAMSIYLLPESLINDIERMVNSFWWGGGTNNKGIRWLSWENWHVPKKIE</sequence>
<keyword evidence="1" id="KW-0808">Transferase</keyword>
<comment type="caution">
    <text evidence="1">The sequence shown here is derived from an EMBL/GenBank/DDBJ whole genome shotgun (WGS) entry which is preliminary data.</text>
</comment>
<protein>
    <submittedName>
        <fullName evidence="1">RNA-directed DNA polymerase (Reverse transcriptase)</fullName>
    </submittedName>
</protein>
<evidence type="ECO:0000313" key="1">
    <source>
        <dbReference type="EMBL" id="MCI03874.1"/>
    </source>
</evidence>
<reference evidence="1 2" key="1">
    <citation type="journal article" date="2018" name="Front. Plant Sci.">
        <title>Red Clover (Trifolium pratense) and Zigzag Clover (T. medium) - A Picture of Genomic Similarities and Differences.</title>
        <authorList>
            <person name="Dluhosova J."/>
            <person name="Istvanek J."/>
            <person name="Nedelnik J."/>
            <person name="Repkova J."/>
        </authorList>
    </citation>
    <scope>NUCLEOTIDE SEQUENCE [LARGE SCALE GENOMIC DNA]</scope>
    <source>
        <strain evidence="2">cv. 10/8</strain>
        <tissue evidence="1">Leaf</tissue>
    </source>
</reference>
<accession>A0A392NWP5</accession>